<feature type="transmembrane region" description="Helical" evidence="7">
    <location>
        <begin position="133"/>
        <end position="156"/>
    </location>
</feature>
<evidence type="ECO:0000256" key="1">
    <source>
        <dbReference type="ARBA" id="ARBA00004651"/>
    </source>
</evidence>
<evidence type="ECO:0000256" key="5">
    <source>
        <dbReference type="ARBA" id="ARBA00022989"/>
    </source>
</evidence>
<keyword evidence="9" id="KW-1185">Reference proteome</keyword>
<dbReference type="GO" id="GO:0005886">
    <property type="term" value="C:plasma membrane"/>
    <property type="evidence" value="ECO:0007669"/>
    <property type="project" value="UniProtKB-SubCell"/>
</dbReference>
<protein>
    <recommendedName>
        <fullName evidence="7">UPF0761 membrane protein FHR87_000633</fullName>
    </recommendedName>
</protein>
<dbReference type="NCBIfam" id="TIGR00765">
    <property type="entry name" value="yihY_not_rbn"/>
    <property type="match status" value="1"/>
</dbReference>
<dbReference type="InterPro" id="IPR023679">
    <property type="entry name" value="UPF0761_bac"/>
</dbReference>
<keyword evidence="4 7" id="KW-0812">Transmembrane</keyword>
<evidence type="ECO:0000256" key="6">
    <source>
        <dbReference type="ARBA" id="ARBA00023136"/>
    </source>
</evidence>
<evidence type="ECO:0000256" key="3">
    <source>
        <dbReference type="ARBA" id="ARBA00022519"/>
    </source>
</evidence>
<name>A0A839T122_AZOMA</name>
<keyword evidence="2 7" id="KW-1003">Cell membrane</keyword>
<comment type="caution">
    <text evidence="8">The sequence shown here is derived from an EMBL/GenBank/DDBJ whole genome shotgun (WGS) entry which is preliminary data.</text>
</comment>
<evidence type="ECO:0000313" key="9">
    <source>
        <dbReference type="Proteomes" id="UP000549250"/>
    </source>
</evidence>
<dbReference type="PANTHER" id="PTHR30213:SF0">
    <property type="entry name" value="UPF0761 MEMBRANE PROTEIN YIHY"/>
    <property type="match status" value="1"/>
</dbReference>
<keyword evidence="6 7" id="KW-0472">Membrane</keyword>
<dbReference type="HAMAP" id="MF_00672">
    <property type="entry name" value="UPF0761"/>
    <property type="match status" value="1"/>
</dbReference>
<gene>
    <name evidence="8" type="ORF">FHR87_000633</name>
</gene>
<dbReference type="AlphaFoldDB" id="A0A839T122"/>
<comment type="similarity">
    <text evidence="7">Belongs to the UPF0761 family.</text>
</comment>
<feature type="transmembrane region" description="Helical" evidence="7">
    <location>
        <begin position="234"/>
        <end position="266"/>
    </location>
</feature>
<sequence>MQFSIDRSASFGRFLIRRFLENRGLNCAAELTYTTLFAVVPMMTVTFAMLSVVPAFQGVGEQIQEYIFHNFIPSTGEAIQGYLTTFSTQARQLTWVGVGFLMLTSVMMLLTIENTFNTIWHIDQPRRGVSRLLLYWAVLTMGPLVLGAGFASTTYIASLSLISGPHALLGVGMFFQFVPLLLNMVAFTLIYITVPNTRVPLKHALIGGVAAAMLLEVARRGFSLYVVLFPSYELIYGAFAAVPLFLLWIYLSWLIVLLCAELVCGLSSSLEWRQRRVPRLLVMLTVLRIFHQRQQLGHAVRLHHAHKAGWPIPHDEWSQIMGFFERENLVTRTNLTSWVLCRDLGHYSLDQLLKRNPWPLISLDQLPQHFDEPWYPDFRAALEQWQQERSRLFGGSLAHWLDGKTS</sequence>
<keyword evidence="3" id="KW-0997">Cell inner membrane</keyword>
<organism evidence="8 9">
    <name type="scientific">Azomonas macrocytogenes</name>
    <name type="common">Azotobacter macrocytogenes</name>
    <dbReference type="NCBI Taxonomy" id="69962"/>
    <lineage>
        <taxon>Bacteria</taxon>
        <taxon>Pseudomonadati</taxon>
        <taxon>Pseudomonadota</taxon>
        <taxon>Gammaproteobacteria</taxon>
        <taxon>Pseudomonadales</taxon>
        <taxon>Pseudomonadaceae</taxon>
        <taxon>Azomonas</taxon>
    </lineage>
</organism>
<comment type="subcellular location">
    <subcellularLocation>
        <location evidence="1 7">Cell membrane</location>
        <topology evidence="1 7">Multi-pass membrane protein</topology>
    </subcellularLocation>
</comment>
<evidence type="ECO:0000256" key="2">
    <source>
        <dbReference type="ARBA" id="ARBA00022475"/>
    </source>
</evidence>
<dbReference type="PANTHER" id="PTHR30213">
    <property type="entry name" value="INNER MEMBRANE PROTEIN YHJD"/>
    <property type="match status" value="1"/>
</dbReference>
<dbReference type="Pfam" id="PF03631">
    <property type="entry name" value="Virul_fac_BrkB"/>
    <property type="match status" value="1"/>
</dbReference>
<dbReference type="EMBL" id="JACHXI010000002">
    <property type="protein sequence ID" value="MBB3102260.1"/>
    <property type="molecule type" value="Genomic_DNA"/>
</dbReference>
<dbReference type="InterPro" id="IPR017039">
    <property type="entry name" value="Virul_fac_BrkB"/>
</dbReference>
<evidence type="ECO:0000256" key="7">
    <source>
        <dbReference type="HAMAP-Rule" id="MF_00672"/>
    </source>
</evidence>
<feature type="transmembrane region" description="Helical" evidence="7">
    <location>
        <begin position="93"/>
        <end position="112"/>
    </location>
</feature>
<accession>A0A839T122</accession>
<feature type="transmembrane region" description="Helical" evidence="7">
    <location>
        <begin position="168"/>
        <end position="192"/>
    </location>
</feature>
<feature type="transmembrane region" description="Helical" evidence="7">
    <location>
        <begin position="31"/>
        <end position="56"/>
    </location>
</feature>
<dbReference type="RefSeq" id="WP_183165260.1">
    <property type="nucleotide sequence ID" value="NZ_JACHXI010000002.1"/>
</dbReference>
<comment type="caution">
    <text evidence="7">Lacks conserved residue(s) required for the propagation of feature annotation.</text>
</comment>
<proteinExistence type="inferred from homology"/>
<dbReference type="Proteomes" id="UP000549250">
    <property type="component" value="Unassembled WGS sequence"/>
</dbReference>
<evidence type="ECO:0000313" key="8">
    <source>
        <dbReference type="EMBL" id="MBB3102260.1"/>
    </source>
</evidence>
<reference evidence="8 9" key="1">
    <citation type="submission" date="2020-08" db="EMBL/GenBank/DDBJ databases">
        <title>Genomic Encyclopedia of Type Strains, Phase III (KMG-III): the genomes of soil and plant-associated and newly described type strains.</title>
        <authorList>
            <person name="Whitman W."/>
        </authorList>
    </citation>
    <scope>NUCLEOTIDE SEQUENCE [LARGE SCALE GENOMIC DNA]</scope>
    <source>
        <strain evidence="8 9">CECT 4462</strain>
    </source>
</reference>
<evidence type="ECO:0000256" key="4">
    <source>
        <dbReference type="ARBA" id="ARBA00022692"/>
    </source>
</evidence>
<keyword evidence="5 7" id="KW-1133">Transmembrane helix</keyword>